<evidence type="ECO:0000313" key="2">
    <source>
        <dbReference type="Proteomes" id="UP001432312"/>
    </source>
</evidence>
<protein>
    <submittedName>
        <fullName evidence="1">Uncharacterized protein</fullName>
    </submittedName>
</protein>
<dbReference type="GeneID" id="95501494"/>
<keyword evidence="2" id="KW-1185">Reference proteome</keyword>
<dbReference type="EMBL" id="CP108036">
    <property type="protein sequence ID" value="WUN83381.1"/>
    <property type="molecule type" value="Genomic_DNA"/>
</dbReference>
<sequence>MTDTSTHDEQVYADLRALTDQYMEAVRARLAEIESPLTRERGARLVTDDMLTGAKQAKLIRSAAMGELKEGRTLKQVAELTGLSVPRVDQLLKAK</sequence>
<name>A0ABZ1QL32_9ACTN</name>
<accession>A0ABZ1QL32</accession>
<evidence type="ECO:0000313" key="1">
    <source>
        <dbReference type="EMBL" id="WUN83381.1"/>
    </source>
</evidence>
<organism evidence="1 2">
    <name type="scientific">Streptomyces erythrochromogenes</name>
    <dbReference type="NCBI Taxonomy" id="285574"/>
    <lineage>
        <taxon>Bacteria</taxon>
        <taxon>Bacillati</taxon>
        <taxon>Actinomycetota</taxon>
        <taxon>Actinomycetes</taxon>
        <taxon>Kitasatosporales</taxon>
        <taxon>Streptomycetaceae</taxon>
        <taxon>Streptomyces</taxon>
    </lineage>
</organism>
<gene>
    <name evidence="1" type="ORF">OHA91_35615</name>
</gene>
<reference evidence="1" key="1">
    <citation type="submission" date="2022-10" db="EMBL/GenBank/DDBJ databases">
        <title>The complete genomes of actinobacterial strains from the NBC collection.</title>
        <authorList>
            <person name="Joergensen T.S."/>
            <person name="Alvarez Arevalo M."/>
            <person name="Sterndorff E.B."/>
            <person name="Faurdal D."/>
            <person name="Vuksanovic O."/>
            <person name="Mourched A.-S."/>
            <person name="Charusanti P."/>
            <person name="Shaw S."/>
            <person name="Blin K."/>
            <person name="Weber T."/>
        </authorList>
    </citation>
    <scope>NUCLEOTIDE SEQUENCE</scope>
    <source>
        <strain evidence="1">NBC_00303</strain>
    </source>
</reference>
<dbReference type="RefSeq" id="WP_031157642.1">
    <property type="nucleotide sequence ID" value="NZ_CP108036.1"/>
</dbReference>
<proteinExistence type="predicted"/>
<dbReference type="Proteomes" id="UP001432312">
    <property type="component" value="Chromosome"/>
</dbReference>